<dbReference type="EMBL" id="JAAAID010000045">
    <property type="protein sequence ID" value="KAG0023723.1"/>
    <property type="molecule type" value="Genomic_DNA"/>
</dbReference>
<keyword evidence="7" id="KW-0653">Protein transport</keyword>
<sequence length="395" mass="43241">MDNTTAPSTSAATPEARPKLTPNTPKPVPTTFAGKLRAKLPSRGWMIFWGTVGTLGGLVVRDHYLTVDAKKRVADKVDVLSKQSCGVQEMPRKVTVYIMPPPGDGIHKTRHYFKQFVKPVFDAAAMDYEVREASNEGQIREMVAADVRRKRQVAAGKEPALTEQEQNAPLVPMKSVSDGIVVLGRIALGEVLKGYNDGCLQSLDDPEPVVQVESAKEVSLEGEAASLVKEATGSVETTGDNDAKKEESSTAQTTETTPATPEASATPAVAEPVVIPQDEAYFSLPPTGLEPIGYIPFKNLVGFRNFHKKLYALFNSYDCVEYAGGSVMKVAFAETKDMEKDDLEIGRDEEPLFQKYRGPVEIDILDRVRENVKLYVTPQHIPEQKKADGEEENSS</sequence>
<evidence type="ECO:0000313" key="13">
    <source>
        <dbReference type="EMBL" id="KAG0023723.1"/>
    </source>
</evidence>
<evidence type="ECO:0000256" key="2">
    <source>
        <dbReference type="ARBA" id="ARBA00006355"/>
    </source>
</evidence>
<proteinExistence type="inferred from homology"/>
<dbReference type="GO" id="GO:0015031">
    <property type="term" value="P:protein transport"/>
    <property type="evidence" value="ECO:0007669"/>
    <property type="project" value="UniProtKB-KW"/>
</dbReference>
<organism evidence="13 14">
    <name type="scientific">Entomortierella chlamydospora</name>
    <dbReference type="NCBI Taxonomy" id="101097"/>
    <lineage>
        <taxon>Eukaryota</taxon>
        <taxon>Fungi</taxon>
        <taxon>Fungi incertae sedis</taxon>
        <taxon>Mucoromycota</taxon>
        <taxon>Mortierellomycotina</taxon>
        <taxon>Mortierellomycetes</taxon>
        <taxon>Mortierellales</taxon>
        <taxon>Mortierellaceae</taxon>
        <taxon>Entomortierella</taxon>
    </lineage>
</organism>
<dbReference type="Proteomes" id="UP000703661">
    <property type="component" value="Unassembled WGS sequence"/>
</dbReference>
<evidence type="ECO:0000256" key="10">
    <source>
        <dbReference type="ARBA" id="ARBA00023128"/>
    </source>
</evidence>
<evidence type="ECO:0000256" key="9">
    <source>
        <dbReference type="ARBA" id="ARBA00023010"/>
    </source>
</evidence>
<keyword evidence="4" id="KW-0813">Transport</keyword>
<dbReference type="AlphaFoldDB" id="A0A9P6N504"/>
<dbReference type="GO" id="GO:0005743">
    <property type="term" value="C:mitochondrial inner membrane"/>
    <property type="evidence" value="ECO:0007669"/>
    <property type="project" value="UniProtKB-SubCell"/>
</dbReference>
<evidence type="ECO:0000256" key="12">
    <source>
        <dbReference type="SAM" id="MobiDB-lite"/>
    </source>
</evidence>
<keyword evidence="5" id="KW-0812">Transmembrane</keyword>
<evidence type="ECO:0000313" key="14">
    <source>
        <dbReference type="Proteomes" id="UP000703661"/>
    </source>
</evidence>
<keyword evidence="8" id="KW-1133">Transmembrane helix</keyword>
<evidence type="ECO:0000256" key="7">
    <source>
        <dbReference type="ARBA" id="ARBA00022927"/>
    </source>
</evidence>
<evidence type="ECO:0000256" key="11">
    <source>
        <dbReference type="ARBA" id="ARBA00023136"/>
    </source>
</evidence>
<feature type="compositionally biased region" description="Low complexity" evidence="12">
    <location>
        <begin position="249"/>
        <end position="267"/>
    </location>
</feature>
<keyword evidence="10" id="KW-0496">Mitochondrion</keyword>
<feature type="region of interest" description="Disordered" evidence="12">
    <location>
        <begin position="1"/>
        <end position="31"/>
    </location>
</feature>
<keyword evidence="14" id="KW-1185">Reference proteome</keyword>
<comment type="similarity">
    <text evidence="2">Belongs to the TIM54 family.</text>
</comment>
<evidence type="ECO:0000256" key="1">
    <source>
        <dbReference type="ARBA" id="ARBA00004434"/>
    </source>
</evidence>
<dbReference type="OrthoDB" id="5598305at2759"/>
<comment type="subcellular location">
    <subcellularLocation>
        <location evidence="1">Mitochondrion inner membrane</location>
        <topology evidence="1">Single-pass membrane protein</topology>
    </subcellularLocation>
</comment>
<evidence type="ECO:0000256" key="4">
    <source>
        <dbReference type="ARBA" id="ARBA00022448"/>
    </source>
</evidence>
<keyword evidence="9" id="KW-0811">Translocation</keyword>
<dbReference type="Pfam" id="PF11711">
    <property type="entry name" value="Tim54"/>
    <property type="match status" value="1"/>
</dbReference>
<gene>
    <name evidence="13" type="primary">TIM54</name>
    <name evidence="13" type="ORF">BGZ80_008348</name>
</gene>
<evidence type="ECO:0000256" key="8">
    <source>
        <dbReference type="ARBA" id="ARBA00022989"/>
    </source>
</evidence>
<comment type="caution">
    <text evidence="13">The sequence shown here is derived from an EMBL/GenBank/DDBJ whole genome shotgun (WGS) entry which is preliminary data.</text>
</comment>
<evidence type="ECO:0000256" key="6">
    <source>
        <dbReference type="ARBA" id="ARBA00022792"/>
    </source>
</evidence>
<feature type="compositionally biased region" description="Low complexity" evidence="12">
    <location>
        <begin position="1"/>
        <end position="15"/>
    </location>
</feature>
<name>A0A9P6N504_9FUNG</name>
<evidence type="ECO:0000256" key="5">
    <source>
        <dbReference type="ARBA" id="ARBA00022692"/>
    </source>
</evidence>
<keyword evidence="6" id="KW-0999">Mitochondrion inner membrane</keyword>
<evidence type="ECO:0000256" key="3">
    <source>
        <dbReference type="ARBA" id="ARBA00020796"/>
    </source>
</evidence>
<dbReference type="InterPro" id="IPR021056">
    <property type="entry name" value="Mt_import_IM_translocase_Tim54"/>
</dbReference>
<keyword evidence="11" id="KW-0472">Membrane</keyword>
<protein>
    <recommendedName>
        <fullName evidence="3">Mitochondrial import inner membrane translocase subunit TIM54</fullName>
    </recommendedName>
</protein>
<accession>A0A9P6N504</accession>
<feature type="region of interest" description="Disordered" evidence="12">
    <location>
        <begin position="226"/>
        <end position="267"/>
    </location>
</feature>
<reference evidence="13" key="1">
    <citation type="journal article" date="2020" name="Fungal Divers.">
        <title>Resolving the Mortierellaceae phylogeny through synthesis of multi-gene phylogenetics and phylogenomics.</title>
        <authorList>
            <person name="Vandepol N."/>
            <person name="Liber J."/>
            <person name="Desiro A."/>
            <person name="Na H."/>
            <person name="Kennedy M."/>
            <person name="Barry K."/>
            <person name="Grigoriev I.V."/>
            <person name="Miller A.N."/>
            <person name="O'Donnell K."/>
            <person name="Stajich J.E."/>
            <person name="Bonito G."/>
        </authorList>
    </citation>
    <scope>NUCLEOTIDE SEQUENCE</scope>
    <source>
        <strain evidence="13">NRRL 2769</strain>
    </source>
</reference>